<protein>
    <submittedName>
        <fullName evidence="1">Uncharacterized protein</fullName>
    </submittedName>
</protein>
<organism evidence="1 2">
    <name type="scientific">Brassica cretica</name>
    <name type="common">Mustard</name>
    <dbReference type="NCBI Taxonomy" id="69181"/>
    <lineage>
        <taxon>Eukaryota</taxon>
        <taxon>Viridiplantae</taxon>
        <taxon>Streptophyta</taxon>
        <taxon>Embryophyta</taxon>
        <taxon>Tracheophyta</taxon>
        <taxon>Spermatophyta</taxon>
        <taxon>Magnoliopsida</taxon>
        <taxon>eudicotyledons</taxon>
        <taxon>Gunneridae</taxon>
        <taxon>Pentapetalae</taxon>
        <taxon>rosids</taxon>
        <taxon>malvids</taxon>
        <taxon>Brassicales</taxon>
        <taxon>Brassicaceae</taxon>
        <taxon>Brassiceae</taxon>
        <taxon>Brassica</taxon>
    </lineage>
</organism>
<evidence type="ECO:0000313" key="1">
    <source>
        <dbReference type="EMBL" id="KAF3521544.1"/>
    </source>
</evidence>
<name>A0A8S9PK74_BRACR</name>
<reference evidence="1" key="1">
    <citation type="submission" date="2019-12" db="EMBL/GenBank/DDBJ databases">
        <title>Genome sequencing and annotation of Brassica cretica.</title>
        <authorList>
            <person name="Studholme D.J."/>
            <person name="Sarris P."/>
        </authorList>
    </citation>
    <scope>NUCLEOTIDE SEQUENCE</scope>
    <source>
        <strain evidence="1">PFS-109/04</strain>
        <tissue evidence="1">Leaf</tissue>
    </source>
</reference>
<evidence type="ECO:0000313" key="2">
    <source>
        <dbReference type="Proteomes" id="UP000712600"/>
    </source>
</evidence>
<accession>A0A8S9PK74</accession>
<dbReference type="EMBL" id="QGKX02001347">
    <property type="protein sequence ID" value="KAF3521544.1"/>
    <property type="molecule type" value="Genomic_DNA"/>
</dbReference>
<comment type="caution">
    <text evidence="1">The sequence shown here is derived from an EMBL/GenBank/DDBJ whole genome shotgun (WGS) entry which is preliminary data.</text>
</comment>
<dbReference type="AlphaFoldDB" id="A0A8S9PK74"/>
<gene>
    <name evidence="1" type="ORF">F2Q69_00048482</name>
</gene>
<sequence>MGGYGPDHGHRGLMGLRDSGKAVCELFSYKYKSLLSTLMRIKGRGKLCPIRYRSKERKERSWPQGSPCEGLVIPVSSSHGQGRLDRKWILDRRRRLWRRVWGFPSTHLRYRVLIGIVVRLRSHEDLGRVGCVM</sequence>
<proteinExistence type="predicted"/>
<dbReference type="Proteomes" id="UP000712600">
    <property type="component" value="Unassembled WGS sequence"/>
</dbReference>